<evidence type="ECO:0000256" key="1">
    <source>
        <dbReference type="SAM" id="MobiDB-lite"/>
    </source>
</evidence>
<evidence type="ECO:0000313" key="4">
    <source>
        <dbReference type="Proteomes" id="UP000295083"/>
    </source>
</evidence>
<keyword evidence="2" id="KW-1133">Transmembrane helix</keyword>
<keyword evidence="2" id="KW-0812">Transmembrane</keyword>
<keyword evidence="2" id="KW-0472">Membrane</keyword>
<dbReference type="Proteomes" id="UP000295083">
    <property type="component" value="Unassembled WGS sequence"/>
</dbReference>
<accession>A0A4R8QLD9</accession>
<dbReference type="EMBL" id="QAPG01000008">
    <property type="protein sequence ID" value="TDZ39827.1"/>
    <property type="molecule type" value="Genomic_DNA"/>
</dbReference>
<comment type="caution">
    <text evidence="3">The sequence shown here is derived from an EMBL/GenBank/DDBJ whole genome shotgun (WGS) entry which is preliminary data.</text>
</comment>
<evidence type="ECO:0000256" key="2">
    <source>
        <dbReference type="SAM" id="Phobius"/>
    </source>
</evidence>
<reference evidence="3 4" key="1">
    <citation type="submission" date="2018-11" db="EMBL/GenBank/DDBJ databases">
        <title>Genome sequence and assembly of Colletotrichum spinosum.</title>
        <authorList>
            <person name="Gan P."/>
            <person name="Shirasu K."/>
        </authorList>
    </citation>
    <scope>NUCLEOTIDE SEQUENCE [LARGE SCALE GENOMIC DNA]</scope>
    <source>
        <strain evidence="3 4">CBS 515.97</strain>
    </source>
</reference>
<feature type="transmembrane region" description="Helical" evidence="2">
    <location>
        <begin position="23"/>
        <end position="43"/>
    </location>
</feature>
<gene>
    <name evidence="3" type="ORF">C8035_v002143</name>
</gene>
<proteinExistence type="predicted"/>
<organism evidence="3 4">
    <name type="scientific">Colletotrichum spinosum</name>
    <dbReference type="NCBI Taxonomy" id="1347390"/>
    <lineage>
        <taxon>Eukaryota</taxon>
        <taxon>Fungi</taxon>
        <taxon>Dikarya</taxon>
        <taxon>Ascomycota</taxon>
        <taxon>Pezizomycotina</taxon>
        <taxon>Sordariomycetes</taxon>
        <taxon>Hypocreomycetidae</taxon>
        <taxon>Glomerellales</taxon>
        <taxon>Glomerellaceae</taxon>
        <taxon>Colletotrichum</taxon>
        <taxon>Colletotrichum orbiculare species complex</taxon>
    </lineage>
</organism>
<protein>
    <submittedName>
        <fullName evidence="3">Uncharacterized protein</fullName>
    </submittedName>
</protein>
<dbReference type="AlphaFoldDB" id="A0A4R8QLD9"/>
<feature type="region of interest" description="Disordered" evidence="1">
    <location>
        <begin position="65"/>
        <end position="179"/>
    </location>
</feature>
<feature type="compositionally biased region" description="Pro residues" evidence="1">
    <location>
        <begin position="162"/>
        <end position="179"/>
    </location>
</feature>
<sequence length="179" mass="19228">MSSADSTSLGTSSDGTGVSSNPYTWILTPLIVFLAIGILATLIQFQRRRRLRKLGLQRPWPRRDLEANRQRAGGQRSSRTGRWAWTTRSDEGLDEFGEAPPAYEPKAKPGQALPRDGSFDMGHVEHTAMGAIPPPPPMSAAIGADRGSLPPDYTTVTGPPSSSTPPPAVTSPPPAMTRR</sequence>
<keyword evidence="4" id="KW-1185">Reference proteome</keyword>
<name>A0A4R8QLD9_9PEZI</name>
<evidence type="ECO:0000313" key="3">
    <source>
        <dbReference type="EMBL" id="TDZ39827.1"/>
    </source>
</evidence>